<proteinExistence type="predicted"/>
<feature type="region of interest" description="Disordered" evidence="1">
    <location>
        <begin position="306"/>
        <end position="327"/>
    </location>
</feature>
<organism evidence="2">
    <name type="scientific">Setaria italica</name>
    <name type="common">Foxtail millet</name>
    <name type="synonym">Panicum italicum</name>
    <dbReference type="NCBI Taxonomy" id="4555"/>
    <lineage>
        <taxon>Eukaryota</taxon>
        <taxon>Viridiplantae</taxon>
        <taxon>Streptophyta</taxon>
        <taxon>Embryophyta</taxon>
        <taxon>Tracheophyta</taxon>
        <taxon>Spermatophyta</taxon>
        <taxon>Magnoliopsida</taxon>
        <taxon>Liliopsida</taxon>
        <taxon>Poales</taxon>
        <taxon>Poaceae</taxon>
        <taxon>PACMAD clade</taxon>
        <taxon>Panicoideae</taxon>
        <taxon>Panicodae</taxon>
        <taxon>Paniceae</taxon>
        <taxon>Cenchrinae</taxon>
        <taxon>Setaria</taxon>
    </lineage>
</organism>
<sequence>MEPTIGSLRVAVVLVDPSTTAAVLRVQTRSSVCAVLNLAYHIGLHLLFLSRSLALSRTEDGAIIKKNRRRRRAPAWGKTAASSTRGALRARAILLRLPPRPHPLRLRPLTPPFLDPLLPSWVDPSFRRRPRPRRRSSGPRTPRRKSGGPLRQSRPRRVVVKGREGVVDADAVVKGLDGGVFALGPCAGRLDSQLIVGKVQTRNRIGTHTRDERDCKTCMSGVVNKSCVRAILYLFYIWVHHVTLFHESHTPLPNSSKLQAAAPASLQTRANFKPWCRRATPNKLRQTRGSARTRRTPATCEVAPAERTAAMERPAERDSGGKRCTGKLDLSLGLRMKKKGKQEN</sequence>
<dbReference type="AlphaFoldDB" id="A0A368RLT1"/>
<dbReference type="EMBL" id="CM003533">
    <property type="protein sequence ID" value="RCV31159.1"/>
    <property type="molecule type" value="Genomic_DNA"/>
</dbReference>
<protein>
    <submittedName>
        <fullName evidence="2">Uncharacterized protein</fullName>
    </submittedName>
</protein>
<reference evidence="2" key="2">
    <citation type="submission" date="2015-07" db="EMBL/GenBank/DDBJ databases">
        <authorList>
            <person name="Noorani M."/>
        </authorList>
    </citation>
    <scope>NUCLEOTIDE SEQUENCE</scope>
    <source>
        <strain evidence="2">Yugu1</strain>
    </source>
</reference>
<accession>A0A368RLT1</accession>
<gene>
    <name evidence="2" type="ORF">SETIT_6G154700v2</name>
</gene>
<name>A0A368RLT1_SETIT</name>
<feature type="compositionally biased region" description="Basic residues" evidence="1">
    <location>
        <begin position="127"/>
        <end position="146"/>
    </location>
</feature>
<feature type="region of interest" description="Disordered" evidence="1">
    <location>
        <begin position="124"/>
        <end position="156"/>
    </location>
</feature>
<reference evidence="2" key="1">
    <citation type="journal article" date="2012" name="Nat. Biotechnol.">
        <title>Reference genome sequence of the model plant Setaria.</title>
        <authorList>
            <person name="Bennetzen J.L."/>
            <person name="Schmutz J."/>
            <person name="Wang H."/>
            <person name="Percifield R."/>
            <person name="Hawkins J."/>
            <person name="Pontaroli A.C."/>
            <person name="Estep M."/>
            <person name="Feng L."/>
            <person name="Vaughn J.N."/>
            <person name="Grimwood J."/>
            <person name="Jenkins J."/>
            <person name="Barry K."/>
            <person name="Lindquist E."/>
            <person name="Hellsten U."/>
            <person name="Deshpande S."/>
            <person name="Wang X."/>
            <person name="Wu X."/>
            <person name="Mitros T."/>
            <person name="Triplett J."/>
            <person name="Yang X."/>
            <person name="Ye C.Y."/>
            <person name="Mauro-Herrera M."/>
            <person name="Wang L."/>
            <person name="Li P."/>
            <person name="Sharma M."/>
            <person name="Sharma R."/>
            <person name="Ronald P.C."/>
            <person name="Panaud O."/>
            <person name="Kellogg E.A."/>
            <person name="Brutnell T.P."/>
            <person name="Doust A.N."/>
            <person name="Tuskan G.A."/>
            <person name="Rokhsar D."/>
            <person name="Devos K.M."/>
        </authorList>
    </citation>
    <scope>NUCLEOTIDE SEQUENCE [LARGE SCALE GENOMIC DNA]</scope>
    <source>
        <strain evidence="2">Yugu1</strain>
    </source>
</reference>
<evidence type="ECO:0000256" key="1">
    <source>
        <dbReference type="SAM" id="MobiDB-lite"/>
    </source>
</evidence>
<evidence type="ECO:0000313" key="2">
    <source>
        <dbReference type="EMBL" id="RCV31159.1"/>
    </source>
</evidence>
<feature type="compositionally biased region" description="Basic and acidic residues" evidence="1">
    <location>
        <begin position="309"/>
        <end position="321"/>
    </location>
</feature>